<feature type="chain" id="PRO_5046608807" evidence="1">
    <location>
        <begin position="22"/>
        <end position="125"/>
    </location>
</feature>
<accession>A0ABN5PLY6</accession>
<name>A0ABN5PLY6_9VIBR</name>
<evidence type="ECO:0000313" key="3">
    <source>
        <dbReference type="Proteomes" id="UP000262832"/>
    </source>
</evidence>
<evidence type="ECO:0000313" key="2">
    <source>
        <dbReference type="EMBL" id="AXY03472.1"/>
    </source>
</evidence>
<evidence type="ECO:0000256" key="1">
    <source>
        <dbReference type="SAM" id="SignalP"/>
    </source>
</evidence>
<protein>
    <submittedName>
        <fullName evidence="2">Uncharacterized protein</fullName>
    </submittedName>
</protein>
<gene>
    <name evidence="2" type="ORF">D1115_21730</name>
</gene>
<organism evidence="2 3">
    <name type="scientific">Vibrio alfacsensis</name>
    <dbReference type="NCBI Taxonomy" id="1074311"/>
    <lineage>
        <taxon>Bacteria</taxon>
        <taxon>Pseudomonadati</taxon>
        <taxon>Pseudomonadota</taxon>
        <taxon>Gammaproteobacteria</taxon>
        <taxon>Vibrionales</taxon>
        <taxon>Vibrionaceae</taxon>
        <taxon>Vibrio</taxon>
    </lineage>
</organism>
<keyword evidence="3" id="KW-1185">Reference proteome</keyword>
<proteinExistence type="predicted"/>
<feature type="signal peptide" evidence="1">
    <location>
        <begin position="1"/>
        <end position="21"/>
    </location>
</feature>
<dbReference type="EMBL" id="CP032094">
    <property type="protein sequence ID" value="AXY03472.1"/>
    <property type="molecule type" value="Genomic_DNA"/>
</dbReference>
<dbReference type="Proteomes" id="UP000262832">
    <property type="component" value="Chromosome II"/>
</dbReference>
<dbReference type="RefSeq" id="WP_128813359.1">
    <property type="nucleotide sequence ID" value="NZ_CP032094.1"/>
</dbReference>
<reference evidence="2 3" key="1">
    <citation type="submission" date="2018-08" db="EMBL/GenBank/DDBJ databases">
        <title>Genomic taxonomy of the Vibrionaceae family.</title>
        <authorList>
            <person name="Gomez-Gil B."/>
            <person name="Tanaka M."/>
            <person name="Sawabe T."/>
            <person name="Enciso-Ibarra K."/>
        </authorList>
    </citation>
    <scope>NUCLEOTIDE SEQUENCE [LARGE SCALE GENOMIC DNA]</scope>
    <source>
        <strain evidence="2 3">CAIM 1831</strain>
    </source>
</reference>
<keyword evidence="1" id="KW-0732">Signal</keyword>
<sequence length="125" mass="13849">MKKSLFLSLVFMIIAPQSAIAAQHDHDTLFSKDNAIMAAAAVETVNDYCVELGVMTHEYSQKQSLVIRQTIEGLSLEVLGEAFQFSEENALYQEGVSMGKQLISDAEQNGHLDKICTQPQQEKTL</sequence>